<proteinExistence type="predicted"/>
<sequence>MIQFNMYGIGIEKFEMYVTKCRFTVRKKLARGVLRGLEVFWESQ</sequence>
<protein>
    <submittedName>
        <fullName evidence="1">Uncharacterized protein</fullName>
    </submittedName>
</protein>
<reference evidence="1" key="1">
    <citation type="submission" date="2014-05" db="EMBL/GenBank/DDBJ databases">
        <authorList>
            <person name="Chronopoulou M."/>
        </authorList>
    </citation>
    <scope>NUCLEOTIDE SEQUENCE</scope>
    <source>
        <tissue evidence="1">Whole organism</tissue>
    </source>
</reference>
<accession>A0A0K2VHA9</accession>
<dbReference type="EMBL" id="HACA01032473">
    <property type="protein sequence ID" value="CDW49834.1"/>
    <property type="molecule type" value="Transcribed_RNA"/>
</dbReference>
<dbReference type="AlphaFoldDB" id="A0A0K2VHA9"/>
<name>A0A0K2VHA9_LEPSM</name>
<organism evidence="1">
    <name type="scientific">Lepeophtheirus salmonis</name>
    <name type="common">Salmon louse</name>
    <name type="synonym">Caligus salmonis</name>
    <dbReference type="NCBI Taxonomy" id="72036"/>
    <lineage>
        <taxon>Eukaryota</taxon>
        <taxon>Metazoa</taxon>
        <taxon>Ecdysozoa</taxon>
        <taxon>Arthropoda</taxon>
        <taxon>Crustacea</taxon>
        <taxon>Multicrustacea</taxon>
        <taxon>Hexanauplia</taxon>
        <taxon>Copepoda</taxon>
        <taxon>Siphonostomatoida</taxon>
        <taxon>Caligidae</taxon>
        <taxon>Lepeophtheirus</taxon>
    </lineage>
</organism>
<evidence type="ECO:0000313" key="1">
    <source>
        <dbReference type="EMBL" id="CDW49834.1"/>
    </source>
</evidence>